<keyword evidence="2 11" id="KW-0031">Aminopeptidase</keyword>
<proteinExistence type="inferred from homology"/>
<evidence type="ECO:0000256" key="7">
    <source>
        <dbReference type="ARBA" id="ARBA00022833"/>
    </source>
</evidence>
<evidence type="ECO:0000256" key="3">
    <source>
        <dbReference type="ARBA" id="ARBA00022670"/>
    </source>
</evidence>
<evidence type="ECO:0000313" key="11">
    <source>
        <dbReference type="EMBL" id="OXA44313.1"/>
    </source>
</evidence>
<dbReference type="Pfam" id="PF04389">
    <property type="entry name" value="Peptidase_M28"/>
    <property type="match status" value="1"/>
</dbReference>
<accession>A0A226DGG6</accession>
<dbReference type="InterPro" id="IPR045175">
    <property type="entry name" value="M28_fam"/>
</dbReference>
<dbReference type="AlphaFoldDB" id="A0A226DGG6"/>
<evidence type="ECO:0000256" key="4">
    <source>
        <dbReference type="ARBA" id="ARBA00022723"/>
    </source>
</evidence>
<dbReference type="GO" id="GO:0004177">
    <property type="term" value="F:aminopeptidase activity"/>
    <property type="evidence" value="ECO:0007669"/>
    <property type="project" value="UniProtKB-KW"/>
</dbReference>
<sequence length="369" mass="41188">MTIISINPLAILSFAILICIPDSYPFVQNNGKRLIKVNEIEPAKWLNQDEINLLLAKHTNFMDITNHEFPTYEFYFAKHEFPESLRLHSAINSTFKNINISRMTAFVDTFDNYTNRYYNSQSGVDASIWLASQVAGTINNSSYNASRVTVDKFRHSWAQNSVIAKILGADPVLKEEVVIFGAHLDSINSRSPARGVAPGSDDNASGCVTLLESLRIILQSNFVPKRSIEFHFYAGEEVGLRGSLDIAESYYKKGVKVVAMVNYDIVGYNAGENDIGFVTDYTSKKLTDFLKMVVKEYCTYAVVDHVCGYGCSDHASFNKYKFPAACASENPITPYMHGKNDTSDKMSFEQVGEFVKMTIAAGIELAELV</sequence>
<evidence type="ECO:0000256" key="8">
    <source>
        <dbReference type="ARBA" id="ARBA00043962"/>
    </source>
</evidence>
<evidence type="ECO:0000256" key="1">
    <source>
        <dbReference type="ARBA" id="ARBA00001947"/>
    </source>
</evidence>
<keyword evidence="6" id="KW-0378">Hydrolase</keyword>
<keyword evidence="12" id="KW-1185">Reference proteome</keyword>
<evidence type="ECO:0000256" key="9">
    <source>
        <dbReference type="SAM" id="SignalP"/>
    </source>
</evidence>
<dbReference type="EMBL" id="LNIX01000019">
    <property type="protein sequence ID" value="OXA44313.1"/>
    <property type="molecule type" value="Genomic_DNA"/>
</dbReference>
<dbReference type="Gene3D" id="3.40.630.10">
    <property type="entry name" value="Zn peptidases"/>
    <property type="match status" value="1"/>
</dbReference>
<comment type="cofactor">
    <cofactor evidence="1">
        <name>Zn(2+)</name>
        <dbReference type="ChEBI" id="CHEBI:29105"/>
    </cofactor>
</comment>
<evidence type="ECO:0000259" key="10">
    <source>
        <dbReference type="Pfam" id="PF04389"/>
    </source>
</evidence>
<comment type="caution">
    <text evidence="11">The sequence shown here is derived from an EMBL/GenBank/DDBJ whole genome shotgun (WGS) entry which is preliminary data.</text>
</comment>
<dbReference type="GO" id="GO:0006508">
    <property type="term" value="P:proteolysis"/>
    <property type="evidence" value="ECO:0007669"/>
    <property type="project" value="UniProtKB-KW"/>
</dbReference>
<dbReference type="PANTHER" id="PTHR12147">
    <property type="entry name" value="METALLOPEPTIDASE M28 FAMILY MEMBER"/>
    <property type="match status" value="1"/>
</dbReference>
<evidence type="ECO:0000256" key="2">
    <source>
        <dbReference type="ARBA" id="ARBA00022438"/>
    </source>
</evidence>
<name>A0A226DGG6_FOLCA</name>
<comment type="similarity">
    <text evidence="8">Belongs to the peptidase M28 family. M28E subfamily.</text>
</comment>
<feature type="domain" description="Peptidase M28" evidence="10">
    <location>
        <begin position="162"/>
        <end position="357"/>
    </location>
</feature>
<keyword evidence="7" id="KW-0862">Zinc</keyword>
<keyword evidence="3" id="KW-0645">Protease</keyword>
<organism evidence="11 12">
    <name type="scientific">Folsomia candida</name>
    <name type="common">Springtail</name>
    <dbReference type="NCBI Taxonomy" id="158441"/>
    <lineage>
        <taxon>Eukaryota</taxon>
        <taxon>Metazoa</taxon>
        <taxon>Ecdysozoa</taxon>
        <taxon>Arthropoda</taxon>
        <taxon>Hexapoda</taxon>
        <taxon>Collembola</taxon>
        <taxon>Entomobryomorpha</taxon>
        <taxon>Isotomoidea</taxon>
        <taxon>Isotomidae</taxon>
        <taxon>Proisotominae</taxon>
        <taxon>Folsomia</taxon>
    </lineage>
</organism>
<feature type="signal peptide" evidence="9">
    <location>
        <begin position="1"/>
        <end position="25"/>
    </location>
</feature>
<dbReference type="SUPFAM" id="SSF53187">
    <property type="entry name" value="Zn-dependent exopeptidases"/>
    <property type="match status" value="1"/>
</dbReference>
<dbReference type="OrthoDB" id="76293at2759"/>
<dbReference type="PANTHER" id="PTHR12147:SF56">
    <property type="entry name" value="AMINOPEPTIDASE YDR415C-RELATED"/>
    <property type="match status" value="1"/>
</dbReference>
<evidence type="ECO:0000313" key="12">
    <source>
        <dbReference type="Proteomes" id="UP000198287"/>
    </source>
</evidence>
<protein>
    <submittedName>
        <fullName evidence="11">Putative leucine aminopeptidase 1</fullName>
    </submittedName>
</protein>
<evidence type="ECO:0000256" key="5">
    <source>
        <dbReference type="ARBA" id="ARBA00022729"/>
    </source>
</evidence>
<dbReference type="GO" id="GO:0046872">
    <property type="term" value="F:metal ion binding"/>
    <property type="evidence" value="ECO:0007669"/>
    <property type="project" value="UniProtKB-KW"/>
</dbReference>
<dbReference type="Proteomes" id="UP000198287">
    <property type="component" value="Unassembled WGS sequence"/>
</dbReference>
<reference evidence="11 12" key="1">
    <citation type="submission" date="2015-12" db="EMBL/GenBank/DDBJ databases">
        <title>The genome of Folsomia candida.</title>
        <authorList>
            <person name="Faddeeva A."/>
            <person name="Derks M.F."/>
            <person name="Anvar Y."/>
            <person name="Smit S."/>
            <person name="Van Straalen N."/>
            <person name="Roelofs D."/>
        </authorList>
    </citation>
    <scope>NUCLEOTIDE SEQUENCE [LARGE SCALE GENOMIC DNA]</scope>
    <source>
        <strain evidence="11 12">VU population</strain>
        <tissue evidence="11">Whole body</tissue>
    </source>
</reference>
<dbReference type="InterPro" id="IPR007484">
    <property type="entry name" value="Peptidase_M28"/>
</dbReference>
<keyword evidence="4" id="KW-0479">Metal-binding</keyword>
<gene>
    <name evidence="11" type="ORF">Fcan01_20533</name>
</gene>
<keyword evidence="5 9" id="KW-0732">Signal</keyword>
<dbReference type="GO" id="GO:0008235">
    <property type="term" value="F:metalloexopeptidase activity"/>
    <property type="evidence" value="ECO:0007669"/>
    <property type="project" value="InterPro"/>
</dbReference>
<feature type="chain" id="PRO_5012307879" evidence="9">
    <location>
        <begin position="26"/>
        <end position="369"/>
    </location>
</feature>
<evidence type="ECO:0000256" key="6">
    <source>
        <dbReference type="ARBA" id="ARBA00022801"/>
    </source>
</evidence>